<dbReference type="RefSeq" id="WP_115834103.1">
    <property type="nucleotide sequence ID" value="NZ_QNUL01000040.1"/>
</dbReference>
<dbReference type="InterPro" id="IPR001544">
    <property type="entry name" value="Aminotrans_IV"/>
</dbReference>
<keyword evidence="2" id="KW-1185">Reference proteome</keyword>
<dbReference type="Gene3D" id="3.20.10.10">
    <property type="entry name" value="D-amino Acid Aminotransferase, subunit A, domain 2"/>
    <property type="match status" value="1"/>
</dbReference>
<evidence type="ECO:0008006" key="3">
    <source>
        <dbReference type="Google" id="ProtNLM"/>
    </source>
</evidence>
<reference evidence="1 2" key="1">
    <citation type="submission" date="2018-07" db="EMBL/GenBank/DDBJ databases">
        <title>Dyadobacter roseus sp. nov., isolated from rose rhizosphere soil.</title>
        <authorList>
            <person name="Chen L."/>
        </authorList>
    </citation>
    <scope>NUCLEOTIDE SEQUENCE [LARGE SCALE GENOMIC DNA]</scope>
    <source>
        <strain evidence="1 2">RS19</strain>
    </source>
</reference>
<evidence type="ECO:0000313" key="2">
    <source>
        <dbReference type="Proteomes" id="UP000256373"/>
    </source>
</evidence>
<dbReference type="InterPro" id="IPR036038">
    <property type="entry name" value="Aminotransferase-like"/>
</dbReference>
<evidence type="ECO:0000313" key="1">
    <source>
        <dbReference type="EMBL" id="REA56369.1"/>
    </source>
</evidence>
<protein>
    <recommendedName>
        <fullName evidence="3">4-amino-4-deoxychorismate lyase</fullName>
    </recommendedName>
</protein>
<dbReference type="OrthoDB" id="1148709at2"/>
<dbReference type="SUPFAM" id="SSF56752">
    <property type="entry name" value="D-aminoacid aminotransferase-like PLP-dependent enzymes"/>
    <property type="match status" value="1"/>
</dbReference>
<name>A0A3D8Y310_9BACT</name>
<dbReference type="GO" id="GO:0003824">
    <property type="term" value="F:catalytic activity"/>
    <property type="evidence" value="ECO:0007669"/>
    <property type="project" value="InterPro"/>
</dbReference>
<dbReference type="EMBL" id="QNUL01000040">
    <property type="protein sequence ID" value="REA56369.1"/>
    <property type="molecule type" value="Genomic_DNA"/>
</dbReference>
<organism evidence="1 2">
    <name type="scientific">Dyadobacter luteus</name>
    <dbReference type="NCBI Taxonomy" id="2259619"/>
    <lineage>
        <taxon>Bacteria</taxon>
        <taxon>Pseudomonadati</taxon>
        <taxon>Bacteroidota</taxon>
        <taxon>Cytophagia</taxon>
        <taxon>Cytophagales</taxon>
        <taxon>Spirosomataceae</taxon>
        <taxon>Dyadobacter</taxon>
    </lineage>
</organism>
<comment type="caution">
    <text evidence="1">The sequence shown here is derived from an EMBL/GenBank/DDBJ whole genome shotgun (WGS) entry which is preliminary data.</text>
</comment>
<sequence length="200" mass="23382">MLQRLCIETIAVEYRQFKNLGYHEARLNKTRNELWGFSDTWDLAQMIRIPDSVSDALYKCRIAYGSEIDNVQWELYVPRIIKTIKLVYDNKIDYTYKYDKRPELNVLFEQRGDAHEILIIKNGMVTDTYVHNVALFDGSKWFTPDTCLLKGTQRASLLDKGIIKTCSISEKDLQKYSHIRLFNAMIGWEEAPVLEVSSML</sequence>
<proteinExistence type="predicted"/>
<accession>A0A3D8Y310</accession>
<dbReference type="InterPro" id="IPR043131">
    <property type="entry name" value="BCAT-like_N"/>
</dbReference>
<dbReference type="Pfam" id="PF01063">
    <property type="entry name" value="Aminotran_4"/>
    <property type="match status" value="1"/>
</dbReference>
<gene>
    <name evidence="1" type="ORF">DSL64_27120</name>
</gene>
<dbReference type="Gene3D" id="3.30.470.10">
    <property type="match status" value="1"/>
</dbReference>
<dbReference type="AlphaFoldDB" id="A0A3D8Y310"/>
<dbReference type="InterPro" id="IPR043132">
    <property type="entry name" value="BCAT-like_C"/>
</dbReference>
<dbReference type="Proteomes" id="UP000256373">
    <property type="component" value="Unassembled WGS sequence"/>
</dbReference>